<dbReference type="GeneID" id="94298295"/>
<evidence type="ECO:0000313" key="11">
    <source>
        <dbReference type="Proteomes" id="UP000018208"/>
    </source>
</evidence>
<dbReference type="GO" id="GO:0003677">
    <property type="term" value="F:DNA binding"/>
    <property type="evidence" value="ECO:0007669"/>
    <property type="project" value="UniProtKB-KW"/>
</dbReference>
<comment type="caution">
    <text evidence="10">The sequence shown here is derived from an EMBL/GenBank/DDBJ whole genome shotgun (WGS) entry which is preliminary data.</text>
</comment>
<protein>
    <recommendedName>
        <fullName evidence="7">DNA 3'-5' helicase</fullName>
        <ecNumber evidence="7">5.6.2.4</ecNumber>
    </recommendedName>
</protein>
<dbReference type="Gene3D" id="3.40.50.300">
    <property type="entry name" value="P-loop containing nucleotide triphosphate hydrolases"/>
    <property type="match status" value="2"/>
</dbReference>
<sequence length="597" mass="65216">MENLKDYFCQAFAPVRLRITDAMPSAGVAQESTVAAASPGSPSSAVSVVSLASSASFEVVSEHLASQPPPQPVSFVPQHVLLPVCPAADAERCFLTPRRVPPLENDLIASSLLPLVATALQSLRIPALRPAQAAVLSRVFARKSTLCTIPTSGGKSLIYTLPAVLFGKVAVVVTPTIALREDQIRNLQEMGVNARQLNSGAGRICRGELQAQTDMVLFLTPERLVGDAPLQAMLKAMVSQNQVALVAVDECHLMVEWSGFRTDYAQIVGVIQTIRGRTNLPVVGLSASLPECDLAEIQRAFAFCGMEVLTFSVFRPNLHIHARYQRADAAALLRFADTHDQKMLVYARKTATCEELAATLSRSGCSALPFHSRLRDASANAQRWVADDAVRALVATVGFGMGINLKRLAYVYVHDFPSGVNDFVQKIGRGGRSGQRCDGYLNYSWEDAFAYLKLVLGGAEANFEAQAKAVCDLFCILERPVCTWRLLEQYYTGFAVPGCGKCEVCTGRPAARRVHVEPLLRPLLAFFRSMRLTQFRALLKDRAFAAAAQDLLPGLDWERCAFLLLCEMVAQGAIQVRRQVLQVAEEPPFAHYFFKVV</sequence>
<keyword evidence="10" id="KW-0347">Helicase</keyword>
<dbReference type="GO" id="GO:0009378">
    <property type="term" value="F:four-way junction helicase activity"/>
    <property type="evidence" value="ECO:0007669"/>
    <property type="project" value="TreeGrafter"/>
</dbReference>
<dbReference type="PROSITE" id="PS51194">
    <property type="entry name" value="HELICASE_CTER"/>
    <property type="match status" value="1"/>
</dbReference>
<proteinExistence type="inferred from homology"/>
<dbReference type="RefSeq" id="XP_067765090.1">
    <property type="nucleotide sequence ID" value="XM_067908116.1"/>
</dbReference>
<evidence type="ECO:0000259" key="9">
    <source>
        <dbReference type="PROSITE" id="PS51194"/>
    </source>
</evidence>
<feature type="domain" description="Helicase C-terminal" evidence="9">
    <location>
        <begin position="331"/>
        <end position="474"/>
    </location>
</feature>
<dbReference type="Pfam" id="PF00271">
    <property type="entry name" value="Helicase_C"/>
    <property type="match status" value="1"/>
</dbReference>
<dbReference type="SMART" id="SM00490">
    <property type="entry name" value="HELICc"/>
    <property type="match status" value="1"/>
</dbReference>
<keyword evidence="4" id="KW-0238">DNA-binding</keyword>
<dbReference type="PANTHER" id="PTHR13710">
    <property type="entry name" value="DNA HELICASE RECQ FAMILY MEMBER"/>
    <property type="match status" value="1"/>
</dbReference>
<dbReference type="Pfam" id="PF00270">
    <property type="entry name" value="DEAD"/>
    <property type="match status" value="1"/>
</dbReference>
<name>A0A9P8LUP3_9EUKA</name>
<dbReference type="SMART" id="SM00487">
    <property type="entry name" value="DEXDc"/>
    <property type="match status" value="1"/>
</dbReference>
<dbReference type="OrthoDB" id="10261556at2759"/>
<dbReference type="KEGG" id="ssao:94298295"/>
<dbReference type="PROSITE" id="PS51192">
    <property type="entry name" value="HELICASE_ATP_BIND_1"/>
    <property type="match status" value="1"/>
</dbReference>
<dbReference type="Proteomes" id="UP000018208">
    <property type="component" value="Unassembled WGS sequence"/>
</dbReference>
<evidence type="ECO:0000256" key="3">
    <source>
        <dbReference type="ARBA" id="ARBA00022840"/>
    </source>
</evidence>
<keyword evidence="3" id="KW-0067">ATP-binding</keyword>
<keyword evidence="11" id="KW-1185">Reference proteome</keyword>
<dbReference type="GO" id="GO:0005524">
    <property type="term" value="F:ATP binding"/>
    <property type="evidence" value="ECO:0007669"/>
    <property type="project" value="UniProtKB-KW"/>
</dbReference>
<dbReference type="AlphaFoldDB" id="A0A9P8LUP3"/>
<evidence type="ECO:0000256" key="5">
    <source>
        <dbReference type="ARBA" id="ARBA00023235"/>
    </source>
</evidence>
<evidence type="ECO:0000256" key="4">
    <source>
        <dbReference type="ARBA" id="ARBA00023125"/>
    </source>
</evidence>
<dbReference type="InterPro" id="IPR027417">
    <property type="entry name" value="P-loop_NTPase"/>
</dbReference>
<comment type="similarity">
    <text evidence="1">Belongs to the helicase family. RecQ subfamily.</text>
</comment>
<dbReference type="SUPFAM" id="SSF52540">
    <property type="entry name" value="P-loop containing nucleoside triphosphate hydrolases"/>
    <property type="match status" value="1"/>
</dbReference>
<dbReference type="EMBL" id="AUWU02000004">
    <property type="protein sequence ID" value="KAH0574317.1"/>
    <property type="molecule type" value="Genomic_DNA"/>
</dbReference>
<organism evidence="10 11">
    <name type="scientific">Spironucleus salmonicida</name>
    <dbReference type="NCBI Taxonomy" id="348837"/>
    <lineage>
        <taxon>Eukaryota</taxon>
        <taxon>Metamonada</taxon>
        <taxon>Diplomonadida</taxon>
        <taxon>Hexamitidae</taxon>
        <taxon>Hexamitinae</taxon>
        <taxon>Spironucleus</taxon>
    </lineage>
</organism>
<feature type="domain" description="Helicase ATP-binding" evidence="8">
    <location>
        <begin position="136"/>
        <end position="307"/>
    </location>
</feature>
<evidence type="ECO:0000256" key="6">
    <source>
        <dbReference type="ARBA" id="ARBA00034617"/>
    </source>
</evidence>
<dbReference type="GO" id="GO:0000724">
    <property type="term" value="P:double-strand break repair via homologous recombination"/>
    <property type="evidence" value="ECO:0007669"/>
    <property type="project" value="TreeGrafter"/>
</dbReference>
<dbReference type="GO" id="GO:0005694">
    <property type="term" value="C:chromosome"/>
    <property type="evidence" value="ECO:0007669"/>
    <property type="project" value="TreeGrafter"/>
</dbReference>
<dbReference type="InterPro" id="IPR014001">
    <property type="entry name" value="Helicase_ATP-bd"/>
</dbReference>
<reference evidence="10 11" key="1">
    <citation type="journal article" date="2014" name="PLoS Genet.">
        <title>The Genome of Spironucleus salmonicida Highlights a Fish Pathogen Adapted to Fluctuating Environments.</title>
        <authorList>
            <person name="Xu F."/>
            <person name="Jerlstrom-Hultqvist J."/>
            <person name="Einarsson E."/>
            <person name="Astvaldsson A."/>
            <person name="Svard S.G."/>
            <person name="Andersson J.O."/>
        </authorList>
    </citation>
    <scope>NUCLEOTIDE SEQUENCE [LARGE SCALE GENOMIC DNA]</scope>
    <source>
        <strain evidence="10 11">ATCC 50377</strain>
    </source>
</reference>
<keyword evidence="10" id="KW-0378">Hydrolase</keyword>
<gene>
    <name evidence="10" type="ORF">SS50377_24272</name>
</gene>
<comment type="catalytic activity">
    <reaction evidence="6">
        <text>Couples ATP hydrolysis with the unwinding of duplex DNA by translocating in the 3'-5' direction.</text>
        <dbReference type="EC" id="5.6.2.4"/>
    </reaction>
</comment>
<evidence type="ECO:0000256" key="2">
    <source>
        <dbReference type="ARBA" id="ARBA00022741"/>
    </source>
</evidence>
<dbReference type="EC" id="5.6.2.4" evidence="7"/>
<keyword evidence="5" id="KW-0413">Isomerase</keyword>
<dbReference type="InterPro" id="IPR011545">
    <property type="entry name" value="DEAD/DEAH_box_helicase_dom"/>
</dbReference>
<evidence type="ECO:0000256" key="1">
    <source>
        <dbReference type="ARBA" id="ARBA00005446"/>
    </source>
</evidence>
<dbReference type="GO" id="GO:0005737">
    <property type="term" value="C:cytoplasm"/>
    <property type="evidence" value="ECO:0007669"/>
    <property type="project" value="TreeGrafter"/>
</dbReference>
<keyword evidence="2" id="KW-0547">Nucleotide-binding</keyword>
<accession>A0A9P8LUP3</accession>
<dbReference type="GO" id="GO:0043138">
    <property type="term" value="F:3'-5' DNA helicase activity"/>
    <property type="evidence" value="ECO:0007669"/>
    <property type="project" value="UniProtKB-EC"/>
</dbReference>
<dbReference type="InterPro" id="IPR001650">
    <property type="entry name" value="Helicase_C-like"/>
</dbReference>
<evidence type="ECO:0000259" key="8">
    <source>
        <dbReference type="PROSITE" id="PS51192"/>
    </source>
</evidence>
<evidence type="ECO:0000256" key="7">
    <source>
        <dbReference type="ARBA" id="ARBA00034808"/>
    </source>
</evidence>
<evidence type="ECO:0000313" key="10">
    <source>
        <dbReference type="EMBL" id="KAH0574317.1"/>
    </source>
</evidence>
<dbReference type="PANTHER" id="PTHR13710:SF105">
    <property type="entry name" value="ATP-DEPENDENT DNA HELICASE Q1"/>
    <property type="match status" value="1"/>
</dbReference>